<comment type="similarity">
    <text evidence="2 10">Belongs to the Mediator complex subunit 18 family.</text>
</comment>
<name>A0A0A9Y0K9_LYGHE</name>
<dbReference type="PANTHER" id="PTHR13321:SF2">
    <property type="entry name" value="MEDIATOR OF RNA POLYMERASE II TRANSCRIPTION SUBUNIT 18"/>
    <property type="match status" value="1"/>
</dbReference>
<reference evidence="11" key="1">
    <citation type="journal article" date="2014" name="PLoS ONE">
        <title>Transcriptome-Based Identification of ABC Transporters in the Western Tarnished Plant Bug Lygus hesperus.</title>
        <authorList>
            <person name="Hull J.J."/>
            <person name="Chaney K."/>
            <person name="Geib S.M."/>
            <person name="Fabrick J.A."/>
            <person name="Brent C.S."/>
            <person name="Walsh D."/>
            <person name="Lavine L.C."/>
        </authorList>
    </citation>
    <scope>NUCLEOTIDE SEQUENCE</scope>
</reference>
<evidence type="ECO:0000256" key="10">
    <source>
        <dbReference type="RuleBase" id="RU364150"/>
    </source>
</evidence>
<dbReference type="Gene3D" id="2.40.320.10">
    <property type="entry name" value="Hypothetical Protein Pfu-838710-001"/>
    <property type="match status" value="1"/>
</dbReference>
<dbReference type="Pfam" id="PF09637">
    <property type="entry name" value="Med18"/>
    <property type="match status" value="1"/>
</dbReference>
<organism evidence="11">
    <name type="scientific">Lygus hesperus</name>
    <name type="common">Western plant bug</name>
    <dbReference type="NCBI Taxonomy" id="30085"/>
    <lineage>
        <taxon>Eukaryota</taxon>
        <taxon>Metazoa</taxon>
        <taxon>Ecdysozoa</taxon>
        <taxon>Arthropoda</taxon>
        <taxon>Hexapoda</taxon>
        <taxon>Insecta</taxon>
        <taxon>Pterygota</taxon>
        <taxon>Neoptera</taxon>
        <taxon>Paraneoptera</taxon>
        <taxon>Hemiptera</taxon>
        <taxon>Heteroptera</taxon>
        <taxon>Panheteroptera</taxon>
        <taxon>Cimicomorpha</taxon>
        <taxon>Miridae</taxon>
        <taxon>Mirini</taxon>
        <taxon>Lygus</taxon>
    </lineage>
</organism>
<dbReference type="EMBL" id="GBHO01018976">
    <property type="protein sequence ID" value="JAG24628.1"/>
    <property type="molecule type" value="Transcribed_RNA"/>
</dbReference>
<comment type="subcellular location">
    <subcellularLocation>
        <location evidence="1 10">Nucleus</location>
    </subcellularLocation>
</comment>
<evidence type="ECO:0000313" key="11">
    <source>
        <dbReference type="EMBL" id="JAG24628.1"/>
    </source>
</evidence>
<keyword evidence="5 10" id="KW-0010">Activator</keyword>
<gene>
    <name evidence="11" type="primary">MED18_5</name>
    <name evidence="10" type="synonym">MED18</name>
    <name evidence="11" type="ORF">CM83_48815</name>
</gene>
<dbReference type="GO" id="GO:0070847">
    <property type="term" value="C:core mediator complex"/>
    <property type="evidence" value="ECO:0007669"/>
    <property type="project" value="TreeGrafter"/>
</dbReference>
<evidence type="ECO:0000256" key="9">
    <source>
        <dbReference type="ARBA" id="ARBA00032012"/>
    </source>
</evidence>
<dbReference type="GO" id="GO:0006369">
    <property type="term" value="P:termination of RNA polymerase II transcription"/>
    <property type="evidence" value="ECO:0007669"/>
    <property type="project" value="TreeGrafter"/>
</dbReference>
<dbReference type="PANTHER" id="PTHR13321">
    <property type="entry name" value="MEDIATOR OF RNA POLYMERASE II TRANSCRIPTION, SUBUNIT 18"/>
    <property type="match status" value="1"/>
</dbReference>
<dbReference type="InterPro" id="IPR019095">
    <property type="entry name" value="Mediator_Med18"/>
</dbReference>
<sequence>YQSITALSFSAAGAPFLKVPPQDSKCPVLFRSDPAFSLFRTSLTSTEQEQRRQLSSLVINSKYLPATVYLPPTEANMESKDWGSMSQLVTTPLEQITTALNIIPNQEYLLQGSVLDNAVEVLLHRLRGLCDNVDSGPETFHDHEMCFSIMSMESGTTPQPLSLRVRRACDHQDMPFQLRYIGVPEGTGSNNSRPTIVRSSIDIGTSASIIDFLTELGCRVDFEYMARGYMFRKGRMKITVSKIFKLTNGKPQDTVEPISQSYLVELSVLAPSGQDAIAEDMRNFAEQLRPLVVLEKVDIKRMPMSLP</sequence>
<accession>A0A0A9Y0K9</accession>
<evidence type="ECO:0000256" key="1">
    <source>
        <dbReference type="ARBA" id="ARBA00004123"/>
    </source>
</evidence>
<evidence type="ECO:0000256" key="4">
    <source>
        <dbReference type="ARBA" id="ARBA00023015"/>
    </source>
</evidence>
<dbReference type="GO" id="GO:0016592">
    <property type="term" value="C:mediator complex"/>
    <property type="evidence" value="ECO:0007669"/>
    <property type="project" value="InterPro"/>
</dbReference>
<dbReference type="GO" id="GO:0006357">
    <property type="term" value="P:regulation of transcription by RNA polymerase II"/>
    <property type="evidence" value="ECO:0007669"/>
    <property type="project" value="InterPro"/>
</dbReference>
<dbReference type="AlphaFoldDB" id="A0A0A9Y0K9"/>
<evidence type="ECO:0000256" key="7">
    <source>
        <dbReference type="ARBA" id="ARBA00023242"/>
    </source>
</evidence>
<evidence type="ECO:0000256" key="8">
    <source>
        <dbReference type="ARBA" id="ARBA00025687"/>
    </source>
</evidence>
<keyword evidence="4 10" id="KW-0805">Transcription regulation</keyword>
<evidence type="ECO:0000256" key="5">
    <source>
        <dbReference type="ARBA" id="ARBA00023159"/>
    </source>
</evidence>
<evidence type="ECO:0000256" key="6">
    <source>
        <dbReference type="ARBA" id="ARBA00023163"/>
    </source>
</evidence>
<keyword evidence="7 10" id="KW-0539">Nucleus</keyword>
<comment type="function">
    <text evidence="8 10">Component of the Mediator complex, a coactivator involved in the regulated transcription of nearly all RNA polymerase II-dependent genes. Mediator functions as a bridge to convey information from gene-specific regulatory proteins to the basal RNA polymerase II transcription machinery. Mediator is recruited to promoters by direct interactions with regulatory proteins and serves as a scaffold for the assembly of a functional preinitiation complex with RNA polymerase II and the general transcription factors.</text>
</comment>
<keyword evidence="6 10" id="KW-0804">Transcription</keyword>
<reference evidence="11" key="2">
    <citation type="submission" date="2014-07" db="EMBL/GenBank/DDBJ databases">
        <authorList>
            <person name="Hull J."/>
        </authorList>
    </citation>
    <scope>NUCLEOTIDE SEQUENCE</scope>
</reference>
<protein>
    <recommendedName>
        <fullName evidence="3 10">Mediator of RNA polymerase II transcription subunit 18</fullName>
    </recommendedName>
    <alternativeName>
        <fullName evidence="9 10">Mediator complex subunit 18</fullName>
    </alternativeName>
</protein>
<dbReference type="FunFam" id="2.40.320.10:FF:000001">
    <property type="entry name" value="Mediator of RNA polymerase II transcription subunit 18"/>
    <property type="match status" value="1"/>
</dbReference>
<comment type="subunit">
    <text evidence="10">Component of the Mediator complex.</text>
</comment>
<dbReference type="GO" id="GO:0003712">
    <property type="term" value="F:transcription coregulator activity"/>
    <property type="evidence" value="ECO:0007669"/>
    <property type="project" value="InterPro"/>
</dbReference>
<evidence type="ECO:0000256" key="2">
    <source>
        <dbReference type="ARBA" id="ARBA00009814"/>
    </source>
</evidence>
<proteinExistence type="inferred from homology"/>
<evidence type="ECO:0000256" key="3">
    <source>
        <dbReference type="ARBA" id="ARBA00019612"/>
    </source>
</evidence>
<feature type="non-terminal residue" evidence="11">
    <location>
        <position position="1"/>
    </location>
</feature>